<accession>A0A7Y9S8G2</accession>
<feature type="signal peptide" evidence="6">
    <location>
        <begin position="1"/>
        <end position="31"/>
    </location>
</feature>
<dbReference type="AlphaFoldDB" id="A0A7Y9S8G2"/>
<reference evidence="8 9" key="1">
    <citation type="submission" date="2020-07" db="EMBL/GenBank/DDBJ databases">
        <title>Sequencing the genomes of 1000 actinobacteria strains.</title>
        <authorList>
            <person name="Klenk H.-P."/>
        </authorList>
    </citation>
    <scope>NUCLEOTIDE SEQUENCE [LARGE SCALE GENOMIC DNA]</scope>
    <source>
        <strain evidence="8 9">DSM 102047</strain>
    </source>
</reference>
<feature type="chain" id="PRO_5031302385" evidence="6">
    <location>
        <begin position="32"/>
        <end position="603"/>
    </location>
</feature>
<keyword evidence="5" id="KW-1133">Transmembrane helix</keyword>
<dbReference type="GO" id="GO:0030313">
    <property type="term" value="C:cell envelope"/>
    <property type="evidence" value="ECO:0007669"/>
    <property type="project" value="UniProtKB-SubCell"/>
</dbReference>
<keyword evidence="5" id="KW-0472">Membrane</keyword>
<keyword evidence="5" id="KW-0812">Transmembrane</keyword>
<dbReference type="GO" id="GO:0042597">
    <property type="term" value="C:periplasmic space"/>
    <property type="evidence" value="ECO:0007669"/>
    <property type="project" value="UniProtKB-ARBA"/>
</dbReference>
<feature type="domain" description="Solute-binding protein family 5" evidence="7">
    <location>
        <begin position="83"/>
        <end position="455"/>
    </location>
</feature>
<dbReference type="GO" id="GO:0043190">
    <property type="term" value="C:ATP-binding cassette (ABC) transporter complex"/>
    <property type="evidence" value="ECO:0007669"/>
    <property type="project" value="InterPro"/>
</dbReference>
<gene>
    <name evidence="8" type="ORF">FHU41_002675</name>
</gene>
<dbReference type="InterPro" id="IPR000914">
    <property type="entry name" value="SBP_5_dom"/>
</dbReference>
<comment type="similarity">
    <text evidence="2">Belongs to the bacterial solute-binding protein 5 family.</text>
</comment>
<evidence type="ECO:0000256" key="5">
    <source>
        <dbReference type="SAM" id="Phobius"/>
    </source>
</evidence>
<evidence type="ECO:0000256" key="4">
    <source>
        <dbReference type="ARBA" id="ARBA00022729"/>
    </source>
</evidence>
<proteinExistence type="inferred from homology"/>
<protein>
    <submittedName>
        <fullName evidence="8">Peptide/nickel transport system substrate-binding protein</fullName>
    </submittedName>
</protein>
<dbReference type="Proteomes" id="UP000521748">
    <property type="component" value="Unassembled WGS sequence"/>
</dbReference>
<dbReference type="PIRSF" id="PIRSF002741">
    <property type="entry name" value="MppA"/>
    <property type="match status" value="1"/>
</dbReference>
<dbReference type="GO" id="GO:0015833">
    <property type="term" value="P:peptide transport"/>
    <property type="evidence" value="ECO:0007669"/>
    <property type="project" value="TreeGrafter"/>
</dbReference>
<comment type="caution">
    <text evidence="8">The sequence shown here is derived from an EMBL/GenBank/DDBJ whole genome shotgun (WGS) entry which is preliminary data.</text>
</comment>
<evidence type="ECO:0000313" key="9">
    <source>
        <dbReference type="Proteomes" id="UP000521748"/>
    </source>
</evidence>
<organism evidence="8 9">
    <name type="scientific">Psychromicrobium silvestre</name>
    <dbReference type="NCBI Taxonomy" id="1645614"/>
    <lineage>
        <taxon>Bacteria</taxon>
        <taxon>Bacillati</taxon>
        <taxon>Actinomycetota</taxon>
        <taxon>Actinomycetes</taxon>
        <taxon>Micrococcales</taxon>
        <taxon>Micrococcaceae</taxon>
        <taxon>Psychromicrobium</taxon>
    </lineage>
</organism>
<dbReference type="SUPFAM" id="SSF53850">
    <property type="entry name" value="Periplasmic binding protein-like II"/>
    <property type="match status" value="1"/>
</dbReference>
<dbReference type="Gene3D" id="3.40.190.10">
    <property type="entry name" value="Periplasmic binding protein-like II"/>
    <property type="match status" value="1"/>
</dbReference>
<dbReference type="InterPro" id="IPR039424">
    <property type="entry name" value="SBP_5"/>
</dbReference>
<dbReference type="RefSeq" id="WP_179390080.1">
    <property type="nucleotide sequence ID" value="NZ_JACBYQ010000002.1"/>
</dbReference>
<feature type="transmembrane region" description="Helical" evidence="5">
    <location>
        <begin position="572"/>
        <end position="592"/>
    </location>
</feature>
<dbReference type="CDD" id="cd00995">
    <property type="entry name" value="PBP2_NikA_DppA_OppA_like"/>
    <property type="match status" value="1"/>
</dbReference>
<dbReference type="InterPro" id="IPR030678">
    <property type="entry name" value="Peptide/Ni-bd"/>
</dbReference>
<dbReference type="Gene3D" id="3.10.105.10">
    <property type="entry name" value="Dipeptide-binding Protein, Domain 3"/>
    <property type="match status" value="1"/>
</dbReference>
<dbReference type="EMBL" id="JACBYQ010000002">
    <property type="protein sequence ID" value="NYE96425.1"/>
    <property type="molecule type" value="Genomic_DNA"/>
</dbReference>
<dbReference type="Pfam" id="PF00496">
    <property type="entry name" value="SBP_bac_5"/>
    <property type="match status" value="1"/>
</dbReference>
<keyword evidence="4 6" id="KW-0732">Signal</keyword>
<comment type="subcellular location">
    <subcellularLocation>
        <location evidence="1">Cell envelope</location>
    </subcellularLocation>
</comment>
<name>A0A7Y9S8G2_9MICC</name>
<dbReference type="PANTHER" id="PTHR30290:SF10">
    <property type="entry name" value="PERIPLASMIC OLIGOPEPTIDE-BINDING PROTEIN-RELATED"/>
    <property type="match status" value="1"/>
</dbReference>
<evidence type="ECO:0000256" key="6">
    <source>
        <dbReference type="SAM" id="SignalP"/>
    </source>
</evidence>
<dbReference type="GO" id="GO:1904680">
    <property type="term" value="F:peptide transmembrane transporter activity"/>
    <property type="evidence" value="ECO:0007669"/>
    <property type="project" value="TreeGrafter"/>
</dbReference>
<dbReference type="PANTHER" id="PTHR30290">
    <property type="entry name" value="PERIPLASMIC BINDING COMPONENT OF ABC TRANSPORTER"/>
    <property type="match status" value="1"/>
</dbReference>
<sequence>MKSITTKRWAAGLIAAAVALAPAAVSLPAAAADSSSSSQGTNLKLALIGDIDSLNPFVSITAQGTNILVLQYQNLVSWGTDNQVVPGLADKWTTSPDGKVWTFDLPADRKWSDGEPITANDAVWTFNAIKGNEKLKQANGALVENVKSVEAKDAQTLVMTLNAAQAPNPGGDLPIMPEHVWSKQADPASYANDKDTVGSGPFVISSYDKAAGVTMKANPYYWKGKAKIDGIIWAPYQNSDAAVQALKNGEIDIAGGLTPAQFQSLKDQPHITTNAGQGRRYSAVGINPGTKAKTGKLLGDGNPALQDVNLRKAIVMAIDNKTLLEKVLQGLGDQATGEIPSAYPLYHWDTTDLPLKFDPAAANKLLDESGYTKGADGIRLDKTGKPLNLRLLGRNTDPTHQQMADYIKPWLKNIGINVTTTMKSSGQVGEDSAKGNFDLYFTGWGIGPDPDYQLSINQCSSLPDEDGSGNTTENAMCDPKFDALYKQQHAELDQAKRSELVKQAQSIIYNNAVNDVIYYANSLEAYRSDRFQPFTTQPEKGGVITGQNGPWGYYSATPVSSNTTAVDTGFSWVWVIVPAIVVVLAALAFLLLRRRSASADNRE</sequence>
<evidence type="ECO:0000256" key="1">
    <source>
        <dbReference type="ARBA" id="ARBA00004196"/>
    </source>
</evidence>
<evidence type="ECO:0000313" key="8">
    <source>
        <dbReference type="EMBL" id="NYE96425.1"/>
    </source>
</evidence>
<keyword evidence="9" id="KW-1185">Reference proteome</keyword>
<keyword evidence="3" id="KW-0813">Transport</keyword>
<evidence type="ECO:0000256" key="3">
    <source>
        <dbReference type="ARBA" id="ARBA00022448"/>
    </source>
</evidence>
<evidence type="ECO:0000256" key="2">
    <source>
        <dbReference type="ARBA" id="ARBA00005695"/>
    </source>
</evidence>
<evidence type="ECO:0000259" key="7">
    <source>
        <dbReference type="Pfam" id="PF00496"/>
    </source>
</evidence>